<gene>
    <name evidence="1" type="ORF">PL9214650635</name>
</gene>
<reference evidence="2" key="1">
    <citation type="submission" date="2015-10" db="EMBL/GenBank/DDBJ databases">
        <authorList>
            <person name="Regsiter A."/>
            <person name="william w."/>
        </authorList>
    </citation>
    <scope>NUCLEOTIDE SEQUENCE [LARGE SCALE GENOMIC DNA]</scope>
</reference>
<accession>A0A1J1LTN2</accession>
<evidence type="ECO:0000313" key="2">
    <source>
        <dbReference type="Proteomes" id="UP000184315"/>
    </source>
</evidence>
<proteinExistence type="predicted"/>
<keyword evidence="2" id="KW-1185">Reference proteome</keyword>
<dbReference type="EMBL" id="CZDF01000172">
    <property type="protein sequence ID" value="CUR35196.1"/>
    <property type="molecule type" value="Genomic_DNA"/>
</dbReference>
<organism evidence="1 2">
    <name type="scientific">Planktothrix tepida PCC 9214</name>
    <dbReference type="NCBI Taxonomy" id="671072"/>
    <lineage>
        <taxon>Bacteria</taxon>
        <taxon>Bacillati</taxon>
        <taxon>Cyanobacteriota</taxon>
        <taxon>Cyanophyceae</taxon>
        <taxon>Oscillatoriophycideae</taxon>
        <taxon>Oscillatoriales</taxon>
        <taxon>Microcoleaceae</taxon>
        <taxon>Planktothrix</taxon>
    </lineage>
</organism>
<name>A0A1J1LTN2_9CYAN</name>
<dbReference type="STRING" id="671072.PL9214650635"/>
<protein>
    <submittedName>
        <fullName evidence="1">Uncharacterized protein</fullName>
    </submittedName>
</protein>
<dbReference type="AlphaFoldDB" id="A0A1J1LTN2"/>
<sequence>MYSIEQMAPRCKLATQLDRRFKINRSLSQARHIAQNSALLWVSKFYTEQISLRYFLFYYVTSRSKFYKNFGNF</sequence>
<dbReference type="Proteomes" id="UP000184315">
    <property type="component" value="Unassembled WGS sequence"/>
</dbReference>
<evidence type="ECO:0000313" key="1">
    <source>
        <dbReference type="EMBL" id="CUR35196.1"/>
    </source>
</evidence>